<dbReference type="InterPro" id="IPR029058">
    <property type="entry name" value="AB_hydrolase_fold"/>
</dbReference>
<dbReference type="GO" id="GO:0016787">
    <property type="term" value="F:hydrolase activity"/>
    <property type="evidence" value="ECO:0007669"/>
    <property type="project" value="UniProtKB-KW"/>
</dbReference>
<dbReference type="InterPro" id="IPR000073">
    <property type="entry name" value="AB_hydrolase_1"/>
</dbReference>
<keyword evidence="5" id="KW-1185">Reference proteome</keyword>
<dbReference type="Gene3D" id="3.40.50.1820">
    <property type="entry name" value="alpha/beta hydrolase"/>
    <property type="match status" value="1"/>
</dbReference>
<evidence type="ECO:0000256" key="2">
    <source>
        <dbReference type="SAM" id="MobiDB-lite"/>
    </source>
</evidence>
<accession>A0A918U3E1</accession>
<proteinExistence type="predicted"/>
<keyword evidence="1 4" id="KW-0378">Hydrolase</keyword>
<feature type="compositionally biased region" description="Basic and acidic residues" evidence="2">
    <location>
        <begin position="9"/>
        <end position="22"/>
    </location>
</feature>
<reference evidence="4" key="2">
    <citation type="submission" date="2020-09" db="EMBL/GenBank/DDBJ databases">
        <authorList>
            <person name="Sun Q."/>
            <person name="Ohkuma M."/>
        </authorList>
    </citation>
    <scope>NUCLEOTIDE SEQUENCE</scope>
    <source>
        <strain evidence="4">JCM 4790</strain>
    </source>
</reference>
<dbReference type="AlphaFoldDB" id="A0A918U3E1"/>
<sequence length="301" mass="33002">MNRFSSHPRFLDHRGEPVRTGRADANGTSLHYRTGGSGPAVVLLHGVPKTGYHWRHLVPRLTARYTVVVPDLRGLGDSARPAQGYDSATMADDVAALMARLGHASYAVMGEDWGAVVGYQLAARHRDRVTALVFAEALLPGFGFEDRTALTPENVSGGLHLWHLGFYFQPDVPEMLIAGHERELITYMIKYERGRPDSATADAVDEYVRCYSMPGGIRAMLSVYRAMLVDAEQNRRASRTKLDVPVLALGGSAFIGDRNEAQMRLMAHDVTGHVFDAGHDLAEEVPDEVADVVLPFLAGRP</sequence>
<feature type="region of interest" description="Disordered" evidence="2">
    <location>
        <begin position="1"/>
        <end position="26"/>
    </location>
</feature>
<protein>
    <submittedName>
        <fullName evidence="4">Hydrolase</fullName>
    </submittedName>
</protein>
<dbReference type="Pfam" id="PF00561">
    <property type="entry name" value="Abhydrolase_1"/>
    <property type="match status" value="1"/>
</dbReference>
<gene>
    <name evidence="4" type="ORF">GCM10010358_44960</name>
</gene>
<name>A0A918U3E1_9ACTN</name>
<dbReference type="RefSeq" id="WP_190192079.1">
    <property type="nucleotide sequence ID" value="NZ_BMVU01000022.1"/>
</dbReference>
<dbReference type="SUPFAM" id="SSF53474">
    <property type="entry name" value="alpha/beta-Hydrolases"/>
    <property type="match status" value="1"/>
</dbReference>
<comment type="caution">
    <text evidence="4">The sequence shown here is derived from an EMBL/GenBank/DDBJ whole genome shotgun (WGS) entry which is preliminary data.</text>
</comment>
<evidence type="ECO:0000256" key="1">
    <source>
        <dbReference type="ARBA" id="ARBA00022801"/>
    </source>
</evidence>
<dbReference type="EMBL" id="BMVU01000022">
    <property type="protein sequence ID" value="GGX85728.1"/>
    <property type="molecule type" value="Genomic_DNA"/>
</dbReference>
<evidence type="ECO:0000313" key="4">
    <source>
        <dbReference type="EMBL" id="GGX85728.1"/>
    </source>
</evidence>
<dbReference type="Proteomes" id="UP000619244">
    <property type="component" value="Unassembled WGS sequence"/>
</dbReference>
<dbReference type="InterPro" id="IPR000639">
    <property type="entry name" value="Epox_hydrolase-like"/>
</dbReference>
<evidence type="ECO:0000259" key="3">
    <source>
        <dbReference type="Pfam" id="PF00561"/>
    </source>
</evidence>
<reference evidence="4" key="1">
    <citation type="journal article" date="2014" name="Int. J. Syst. Evol. Microbiol.">
        <title>Complete genome sequence of Corynebacterium casei LMG S-19264T (=DSM 44701T), isolated from a smear-ripened cheese.</title>
        <authorList>
            <consortium name="US DOE Joint Genome Institute (JGI-PGF)"/>
            <person name="Walter F."/>
            <person name="Albersmeier A."/>
            <person name="Kalinowski J."/>
            <person name="Ruckert C."/>
        </authorList>
    </citation>
    <scope>NUCLEOTIDE SEQUENCE</scope>
    <source>
        <strain evidence="4">JCM 4790</strain>
    </source>
</reference>
<evidence type="ECO:0000313" key="5">
    <source>
        <dbReference type="Proteomes" id="UP000619244"/>
    </source>
</evidence>
<dbReference type="PRINTS" id="PR00412">
    <property type="entry name" value="EPOXHYDRLASE"/>
</dbReference>
<feature type="domain" description="AB hydrolase-1" evidence="3">
    <location>
        <begin position="39"/>
        <end position="143"/>
    </location>
</feature>
<organism evidence="4 5">
    <name type="scientific">Streptomyces minutiscleroticus</name>
    <dbReference type="NCBI Taxonomy" id="68238"/>
    <lineage>
        <taxon>Bacteria</taxon>
        <taxon>Bacillati</taxon>
        <taxon>Actinomycetota</taxon>
        <taxon>Actinomycetes</taxon>
        <taxon>Kitasatosporales</taxon>
        <taxon>Streptomycetaceae</taxon>
        <taxon>Streptomyces</taxon>
    </lineage>
</organism>
<dbReference type="PANTHER" id="PTHR43329">
    <property type="entry name" value="EPOXIDE HYDROLASE"/>
    <property type="match status" value="1"/>
</dbReference>